<keyword evidence="1" id="KW-0472">Membrane</keyword>
<reference evidence="3" key="1">
    <citation type="submission" date="2017-09" db="EMBL/GenBank/DDBJ databases">
        <title>Depth-based differentiation of microbial function through sediment-hosted aquifers and enrichment of novel symbionts in the deep terrestrial subsurface.</title>
        <authorList>
            <person name="Probst A.J."/>
            <person name="Ladd B."/>
            <person name="Jarett J.K."/>
            <person name="Geller-Mcgrath D.E."/>
            <person name="Sieber C.M.K."/>
            <person name="Emerson J.B."/>
            <person name="Anantharaman K."/>
            <person name="Thomas B.C."/>
            <person name="Malmstrom R."/>
            <person name="Stieglmeier M."/>
            <person name="Klingl A."/>
            <person name="Woyke T."/>
            <person name="Ryan C.M."/>
            <person name="Banfield J.F."/>
        </authorList>
    </citation>
    <scope>NUCLEOTIDE SEQUENCE [LARGE SCALE GENOMIC DNA]</scope>
</reference>
<dbReference type="AlphaFoldDB" id="A0A2H0ULR7"/>
<keyword evidence="1" id="KW-0812">Transmembrane</keyword>
<evidence type="ECO:0000256" key="1">
    <source>
        <dbReference type="SAM" id="Phobius"/>
    </source>
</evidence>
<organism evidence="2 3">
    <name type="scientific">Candidatus Harrisonbacteria bacterium CG10_big_fil_rev_8_21_14_0_10_49_15</name>
    <dbReference type="NCBI Taxonomy" id="1974587"/>
    <lineage>
        <taxon>Bacteria</taxon>
        <taxon>Candidatus Harrisoniibacteriota</taxon>
    </lineage>
</organism>
<name>A0A2H0ULR7_9BACT</name>
<evidence type="ECO:0000313" key="3">
    <source>
        <dbReference type="Proteomes" id="UP000229526"/>
    </source>
</evidence>
<comment type="caution">
    <text evidence="2">The sequence shown here is derived from an EMBL/GenBank/DDBJ whole genome shotgun (WGS) entry which is preliminary data.</text>
</comment>
<protein>
    <submittedName>
        <fullName evidence="2">Uncharacterized protein</fullName>
    </submittedName>
</protein>
<dbReference type="EMBL" id="PFBD01000028">
    <property type="protein sequence ID" value="PIR86725.1"/>
    <property type="molecule type" value="Genomic_DNA"/>
</dbReference>
<sequence>MEILFTILFIMILFYHILYRNLIKKRINGELKIKAWSDAYNHALRMNRERLLTNDQAKELSELDRETENKYNKEAPNEEGIFKLDLKKISKK</sequence>
<proteinExistence type="predicted"/>
<keyword evidence="1" id="KW-1133">Transmembrane helix</keyword>
<feature type="transmembrane region" description="Helical" evidence="1">
    <location>
        <begin position="6"/>
        <end position="23"/>
    </location>
</feature>
<gene>
    <name evidence="2" type="ORF">COU11_04425</name>
</gene>
<evidence type="ECO:0000313" key="2">
    <source>
        <dbReference type="EMBL" id="PIR86725.1"/>
    </source>
</evidence>
<accession>A0A2H0ULR7</accession>
<dbReference type="Proteomes" id="UP000229526">
    <property type="component" value="Unassembled WGS sequence"/>
</dbReference>